<accession>A0A177EKA4</accession>
<reference evidence="1 2" key="1">
    <citation type="submission" date="2016-02" db="EMBL/GenBank/DDBJ databases">
        <title>Discovery of a natural microsporidian pathogen with a broad tissue tropism in Caenorhabditis elegans.</title>
        <authorList>
            <person name="Luallen R.J."/>
            <person name="Reinke A.W."/>
            <person name="Tong L."/>
            <person name="Botts M.R."/>
            <person name="Felix M.-A."/>
            <person name="Troemel E.R."/>
        </authorList>
    </citation>
    <scope>NUCLEOTIDE SEQUENCE [LARGE SCALE GENOMIC DNA]</scope>
    <source>
        <strain evidence="1 2">JUm2807</strain>
    </source>
</reference>
<proteinExistence type="predicted"/>
<dbReference type="GeneID" id="93646377"/>
<comment type="caution">
    <text evidence="1">The sequence shown here is derived from an EMBL/GenBank/DDBJ whole genome shotgun (WGS) entry which is preliminary data.</text>
</comment>
<name>A0A177EKA4_9MICR</name>
<keyword evidence="2" id="KW-1185">Reference proteome</keyword>
<gene>
    <name evidence="1" type="ORF">NEDG_00027</name>
</gene>
<dbReference type="EMBL" id="LTDL01000014">
    <property type="protein sequence ID" value="OAG31552.1"/>
    <property type="molecule type" value="Genomic_DNA"/>
</dbReference>
<dbReference type="AlphaFoldDB" id="A0A177EKA4"/>
<dbReference type="RefSeq" id="XP_067545153.1">
    <property type="nucleotide sequence ID" value="XM_067687445.1"/>
</dbReference>
<evidence type="ECO:0000313" key="1">
    <source>
        <dbReference type="EMBL" id="OAG31552.1"/>
    </source>
</evidence>
<dbReference type="Proteomes" id="UP000185944">
    <property type="component" value="Unassembled WGS sequence"/>
</dbReference>
<evidence type="ECO:0000313" key="2">
    <source>
        <dbReference type="Proteomes" id="UP000185944"/>
    </source>
</evidence>
<dbReference type="OrthoDB" id="2193356at2759"/>
<sequence length="421" mass="46876">MLLVADREGLFTDREGAIRQKRWLQAMNKETNKMWSVGTDRCFVFERETVGAFLTRNSLSVSKYLVGKVIYRAGKFFAHEVLLLDAYLAPPEASEHFYYLSELGPRVEVLLNRYTRQYLGTECAAVSFVLASGSFLSDVRSLLEHVFSSQVGAFSFFSATETEWGPELARASEEAPIHLGSAYHLQATSPFRLACSTPPSFSGVFLQLDALNSLTLLAKRYSVRVYEQFILAVKEGEKKGTGQCIEITGDVRAFKQKVGSRTFAVIETHGTRWSLYAKAPGSLDRLLKTIAQAPRHQPRAIEGGGGGAWSRHCTEVEALLRAPETSSSMVDLMKLFPNELPGTGSLCPTTNREAAVLLQKLDAHLQRSIWDNVTIEFIVYLLSAQSVSLVEGMHGEIREFSKHRKRLLSQLRVRGCDRPGG</sequence>
<protein>
    <submittedName>
        <fullName evidence="1">Uncharacterized protein</fullName>
    </submittedName>
</protein>
<organism evidence="1 2">
    <name type="scientific">Nematocida displodere</name>
    <dbReference type="NCBI Taxonomy" id="1805483"/>
    <lineage>
        <taxon>Eukaryota</taxon>
        <taxon>Fungi</taxon>
        <taxon>Fungi incertae sedis</taxon>
        <taxon>Microsporidia</taxon>
        <taxon>Nematocida</taxon>
    </lineage>
</organism>
<dbReference type="VEuPathDB" id="MicrosporidiaDB:NEDG_00027"/>